<dbReference type="GO" id="GO:0006508">
    <property type="term" value="P:proteolysis"/>
    <property type="evidence" value="ECO:0007669"/>
    <property type="project" value="UniProtKB-KW"/>
</dbReference>
<comment type="similarity">
    <text evidence="1">Belongs to the peptidase C56 family.</text>
</comment>
<comment type="caution">
    <text evidence="3">The sequence shown here is derived from an EMBL/GenBank/DDBJ whole genome shotgun (WGS) entry which is preliminary data.</text>
</comment>
<dbReference type="InterPro" id="IPR006286">
    <property type="entry name" value="C56_PfpI-like"/>
</dbReference>
<dbReference type="AlphaFoldDB" id="A0A6N8S5V9"/>
<dbReference type="InterPro" id="IPR029062">
    <property type="entry name" value="Class_I_gatase-like"/>
</dbReference>
<dbReference type="InterPro" id="IPR002818">
    <property type="entry name" value="DJ-1/PfpI"/>
</dbReference>
<dbReference type="Pfam" id="PF01965">
    <property type="entry name" value="DJ-1_PfpI"/>
    <property type="match status" value="1"/>
</dbReference>
<dbReference type="Gene3D" id="3.40.50.880">
    <property type="match status" value="1"/>
</dbReference>
<dbReference type="GO" id="GO:0008233">
    <property type="term" value="F:peptidase activity"/>
    <property type="evidence" value="ECO:0007669"/>
    <property type="project" value="UniProtKB-KW"/>
</dbReference>
<dbReference type="OrthoDB" id="9792284at2"/>
<dbReference type="PROSITE" id="PS51276">
    <property type="entry name" value="PEPTIDASE_C56_PFPI"/>
    <property type="match status" value="1"/>
</dbReference>
<organism evidence="3 4">
    <name type="scientific">Shinella kummerowiae</name>
    <dbReference type="NCBI Taxonomy" id="417745"/>
    <lineage>
        <taxon>Bacteria</taxon>
        <taxon>Pseudomonadati</taxon>
        <taxon>Pseudomonadota</taxon>
        <taxon>Alphaproteobacteria</taxon>
        <taxon>Hyphomicrobiales</taxon>
        <taxon>Rhizobiaceae</taxon>
        <taxon>Shinella</taxon>
    </lineage>
</organism>
<gene>
    <name evidence="3" type="ORF">GR138_02960</name>
</gene>
<keyword evidence="3" id="KW-0378">Hydrolase</keyword>
<evidence type="ECO:0000313" key="3">
    <source>
        <dbReference type="EMBL" id="MXN44133.1"/>
    </source>
</evidence>
<feature type="domain" description="DJ-1/PfpI" evidence="2">
    <location>
        <begin position="6"/>
        <end position="176"/>
    </location>
</feature>
<dbReference type="PANTHER" id="PTHR42733:SF12">
    <property type="entry name" value="PROTEINASE"/>
    <property type="match status" value="1"/>
</dbReference>
<dbReference type="PANTHER" id="PTHR42733">
    <property type="entry name" value="DJ-1 PROTEIN"/>
    <property type="match status" value="1"/>
</dbReference>
<name>A0A6N8S5V9_9HYPH</name>
<dbReference type="RefSeq" id="WP_160857103.1">
    <property type="nucleotide sequence ID" value="NZ_WUMK01000001.1"/>
</dbReference>
<dbReference type="Proteomes" id="UP000435802">
    <property type="component" value="Unassembled WGS sequence"/>
</dbReference>
<protein>
    <submittedName>
        <fullName evidence="3">DJ-1/PfpI/YhbO family deglycase/protease</fullName>
    </submittedName>
</protein>
<dbReference type="EMBL" id="WUMK01000001">
    <property type="protein sequence ID" value="MXN44133.1"/>
    <property type="molecule type" value="Genomic_DNA"/>
</dbReference>
<sequence length="189" mass="20073">MTLEGKKIAILIAPRGTEEPEFTRPKKAVEAAGASVTVIGLKEGEARTNNSDLDPGGSYTVDRLVSEVSASDFDGLVIPGGCVGADKLRADADTVSLVKSFFEQAKPVGVICHGPWLLVEADVLQGRTVTSYPTVRKDIENAGGTWVDEEVVCDQGLVTSRNPDDLPAFCAKIVEEFGEGMHPEQARSA</sequence>
<dbReference type="NCBIfam" id="TIGR01382">
    <property type="entry name" value="PfpI"/>
    <property type="match status" value="1"/>
</dbReference>
<keyword evidence="4" id="KW-1185">Reference proteome</keyword>
<reference evidence="3 4" key="1">
    <citation type="submission" date="2019-12" db="EMBL/GenBank/DDBJ databases">
        <title>Shinella kummerowiae sp. nov., a symbiotic bacterium isolated from root nodules of the herbal legume Kummerowia stipulacea.</title>
        <authorList>
            <person name="Gao J."/>
        </authorList>
    </citation>
    <scope>NUCLEOTIDE SEQUENCE [LARGE SCALE GENOMIC DNA]</scope>
    <source>
        <strain evidence="3 4">CCBAU 25048</strain>
    </source>
</reference>
<dbReference type="PROSITE" id="PS51273">
    <property type="entry name" value="GATASE_TYPE_1"/>
    <property type="match status" value="1"/>
</dbReference>
<dbReference type="CDD" id="cd03134">
    <property type="entry name" value="GATase1_PfpI_like"/>
    <property type="match status" value="1"/>
</dbReference>
<keyword evidence="3" id="KW-0645">Protease</keyword>
<evidence type="ECO:0000313" key="4">
    <source>
        <dbReference type="Proteomes" id="UP000435802"/>
    </source>
</evidence>
<dbReference type="SUPFAM" id="SSF52317">
    <property type="entry name" value="Class I glutamine amidotransferase-like"/>
    <property type="match status" value="1"/>
</dbReference>
<evidence type="ECO:0000259" key="2">
    <source>
        <dbReference type="Pfam" id="PF01965"/>
    </source>
</evidence>
<proteinExistence type="inferred from homology"/>
<evidence type="ECO:0000256" key="1">
    <source>
        <dbReference type="ARBA" id="ARBA00008542"/>
    </source>
</evidence>
<accession>A0A6N8S5V9</accession>